<evidence type="ECO:0000313" key="1">
    <source>
        <dbReference type="EMBL" id="AZI58629.1"/>
    </source>
</evidence>
<dbReference type="Proteomes" id="UP000268084">
    <property type="component" value="Chromosome"/>
</dbReference>
<sequence length="64" mass="6908">MSLPGGPSYPLSSIRPAVPVLGWTLWVKTTSQDQRTDCGATRSTVMYVQQESDSYLSYGLLGGP</sequence>
<keyword evidence="2" id="KW-1185">Reference proteome</keyword>
<name>A0A3G8ZMT1_9ACTN</name>
<dbReference type="AlphaFoldDB" id="A0A3G8ZMT1"/>
<dbReference type="EMBL" id="CP034170">
    <property type="protein sequence ID" value="AZI58629.1"/>
    <property type="molecule type" value="Genomic_DNA"/>
</dbReference>
<reference evidence="1 2" key="2">
    <citation type="submission" date="2018-12" db="EMBL/GenBank/DDBJ databases">
        <title>Nakamurella antarcticus sp. nov., isolated from Antarctica South Shetland Islands soil.</title>
        <authorList>
            <person name="Peng F."/>
        </authorList>
    </citation>
    <scope>NUCLEOTIDE SEQUENCE [LARGE SCALE GENOMIC DNA]</scope>
    <source>
        <strain evidence="1 2">S14-144</strain>
    </source>
</reference>
<proteinExistence type="predicted"/>
<accession>A0A3G8ZMT1</accession>
<evidence type="ECO:0000313" key="2">
    <source>
        <dbReference type="Proteomes" id="UP000268084"/>
    </source>
</evidence>
<protein>
    <submittedName>
        <fullName evidence="1">Uncharacterized protein</fullName>
    </submittedName>
</protein>
<dbReference type="RefSeq" id="WP_124799538.1">
    <property type="nucleotide sequence ID" value="NZ_CP034170.1"/>
</dbReference>
<gene>
    <name evidence="1" type="ORF">EH165_11280</name>
</gene>
<organism evidence="1 2">
    <name type="scientific">Nakamurella antarctica</name>
    <dbReference type="NCBI Taxonomy" id="1902245"/>
    <lineage>
        <taxon>Bacteria</taxon>
        <taxon>Bacillati</taxon>
        <taxon>Actinomycetota</taxon>
        <taxon>Actinomycetes</taxon>
        <taxon>Nakamurellales</taxon>
        <taxon>Nakamurellaceae</taxon>
        <taxon>Nakamurella</taxon>
    </lineage>
</organism>
<dbReference type="KEGG" id="nak:EH165_11280"/>
<reference evidence="1 2" key="1">
    <citation type="submission" date="2018-11" db="EMBL/GenBank/DDBJ databases">
        <authorList>
            <person name="Da X."/>
        </authorList>
    </citation>
    <scope>NUCLEOTIDE SEQUENCE [LARGE SCALE GENOMIC DNA]</scope>
    <source>
        <strain evidence="1 2">S14-144</strain>
    </source>
</reference>